<dbReference type="AlphaFoldDB" id="T4VF78"/>
<evidence type="ECO:0000313" key="2">
    <source>
        <dbReference type="Proteomes" id="UP000015688"/>
    </source>
</evidence>
<name>T4VF78_PARBF</name>
<proteinExistence type="predicted"/>
<evidence type="ECO:0000313" key="1">
    <source>
        <dbReference type="EMBL" id="EQK39770.1"/>
    </source>
</evidence>
<accession>T4VF78</accession>
<dbReference type="Proteomes" id="UP000015688">
    <property type="component" value="Unassembled WGS sequence"/>
</dbReference>
<reference evidence="1 2" key="1">
    <citation type="submission" date="2013-06" db="EMBL/GenBank/DDBJ databases">
        <authorList>
            <person name="Walk S."/>
            <person name="Aronoff D."/>
            <person name="Young V.Y."/>
            <person name="Marsh J."/>
            <person name="Harrison L."/>
            <person name="Daugherty S.C."/>
            <person name="Shefchek K.A."/>
            <person name="Hine E.E."/>
            <person name="Tallon L.J."/>
            <person name="Sadzewicz L.K."/>
            <person name="Rasko D.A."/>
        </authorList>
    </citation>
    <scope>NUCLEOTIDE SEQUENCE [LARGE SCALE GENOMIC DNA]</scope>
    <source>
        <strain evidence="1 2">ATCC 638</strain>
    </source>
</reference>
<sequence length="53" mass="6182">MQCEKCGEINFDKLQVVKDETRLNINVYADAQWESTLITIKCLSCGYEFEEEC</sequence>
<protein>
    <submittedName>
        <fullName evidence="1">Uncharacterized protein</fullName>
    </submittedName>
</protein>
<dbReference type="RefSeq" id="WP_021434526.1">
    <property type="nucleotide sequence ID" value="NZ_AVNC01000023.1"/>
</dbReference>
<dbReference type="EMBL" id="AVNC01000023">
    <property type="protein sequence ID" value="EQK39770.1"/>
    <property type="molecule type" value="Genomic_DNA"/>
</dbReference>
<gene>
    <name evidence="1" type="ORF">C672_3606</name>
</gene>
<comment type="caution">
    <text evidence="1">The sequence shown here is derived from an EMBL/GenBank/DDBJ whole genome shotgun (WGS) entry which is preliminary data.</text>
</comment>
<organism evidence="1 2">
    <name type="scientific">Paraclostridium bifermentans ATCC 638 = DSM 14991</name>
    <dbReference type="NCBI Taxonomy" id="1233171"/>
    <lineage>
        <taxon>Bacteria</taxon>
        <taxon>Bacillati</taxon>
        <taxon>Bacillota</taxon>
        <taxon>Clostridia</taxon>
        <taxon>Peptostreptococcales</taxon>
        <taxon>Peptostreptococcaceae</taxon>
        <taxon>Paraclostridium</taxon>
    </lineage>
</organism>
<dbReference type="PATRIC" id="fig|1233171.3.peg.3473"/>